<dbReference type="GO" id="GO:0008270">
    <property type="term" value="F:zinc ion binding"/>
    <property type="evidence" value="ECO:0007669"/>
    <property type="project" value="UniProtKB-KW"/>
</dbReference>
<keyword evidence="5" id="KW-0227">DNA damage</keyword>
<feature type="domain" description="PHD-type" evidence="15">
    <location>
        <begin position="32"/>
        <end position="170"/>
    </location>
</feature>
<keyword evidence="12" id="KW-0539">Nucleus</keyword>
<keyword evidence="6" id="KW-0863">Zinc-finger</keyword>
<evidence type="ECO:0000256" key="6">
    <source>
        <dbReference type="ARBA" id="ARBA00022771"/>
    </source>
</evidence>
<dbReference type="GO" id="GO:0005634">
    <property type="term" value="C:nucleus"/>
    <property type="evidence" value="ECO:0007669"/>
    <property type="project" value="UniProtKB-SubCell"/>
</dbReference>
<organism evidence="16 17">
    <name type="scientific">Anopheles epiroticus</name>
    <dbReference type="NCBI Taxonomy" id="199890"/>
    <lineage>
        <taxon>Eukaryota</taxon>
        <taxon>Metazoa</taxon>
        <taxon>Ecdysozoa</taxon>
        <taxon>Arthropoda</taxon>
        <taxon>Hexapoda</taxon>
        <taxon>Insecta</taxon>
        <taxon>Pterygota</taxon>
        <taxon>Neoptera</taxon>
        <taxon>Endopterygota</taxon>
        <taxon>Diptera</taxon>
        <taxon>Nematocera</taxon>
        <taxon>Culicoidea</taxon>
        <taxon>Culicidae</taxon>
        <taxon>Anophelinae</taxon>
        <taxon>Anopheles</taxon>
    </lineage>
</organism>
<comment type="catalytic activity">
    <reaction evidence="13">
        <text>ATP + H2O = ADP + phosphate + H(+)</text>
        <dbReference type="Rhea" id="RHEA:13065"/>
        <dbReference type="ChEBI" id="CHEBI:15377"/>
        <dbReference type="ChEBI" id="CHEBI:15378"/>
        <dbReference type="ChEBI" id="CHEBI:30616"/>
        <dbReference type="ChEBI" id="CHEBI:43474"/>
        <dbReference type="ChEBI" id="CHEBI:456216"/>
        <dbReference type="EC" id="3.6.4.12"/>
    </reaction>
</comment>
<name>A0A182P6W6_9DIPT</name>
<dbReference type="Proteomes" id="UP000075885">
    <property type="component" value="Unassembled WGS sequence"/>
</dbReference>
<dbReference type="AlphaFoldDB" id="A0A182P6W6"/>
<dbReference type="GO" id="GO:0005721">
    <property type="term" value="C:pericentric heterochromatin"/>
    <property type="evidence" value="ECO:0007669"/>
    <property type="project" value="TreeGrafter"/>
</dbReference>
<dbReference type="PANTHER" id="PTHR46357:SF1">
    <property type="entry name" value="TRANSCRIPTIONAL REGULATOR ATRX"/>
    <property type="match status" value="1"/>
</dbReference>
<feature type="region of interest" description="Disordered" evidence="14">
    <location>
        <begin position="263"/>
        <end position="321"/>
    </location>
</feature>
<evidence type="ECO:0000256" key="10">
    <source>
        <dbReference type="ARBA" id="ARBA00023125"/>
    </source>
</evidence>
<evidence type="ECO:0000256" key="11">
    <source>
        <dbReference type="ARBA" id="ARBA00023204"/>
    </source>
</evidence>
<evidence type="ECO:0000256" key="12">
    <source>
        <dbReference type="ARBA" id="ARBA00023242"/>
    </source>
</evidence>
<dbReference type="GO" id="GO:0003678">
    <property type="term" value="F:DNA helicase activity"/>
    <property type="evidence" value="ECO:0007669"/>
    <property type="project" value="UniProtKB-EC"/>
</dbReference>
<feature type="compositionally biased region" description="Polar residues" evidence="14">
    <location>
        <begin position="909"/>
        <end position="923"/>
    </location>
</feature>
<evidence type="ECO:0000313" key="16">
    <source>
        <dbReference type="EnsemblMetazoa" id="AEPI002666-PA"/>
    </source>
</evidence>
<dbReference type="InterPro" id="IPR011011">
    <property type="entry name" value="Znf_FYVE_PHD"/>
</dbReference>
<keyword evidence="11" id="KW-0234">DNA repair</keyword>
<feature type="compositionally biased region" description="Polar residues" evidence="14">
    <location>
        <begin position="296"/>
        <end position="310"/>
    </location>
</feature>
<evidence type="ECO:0000259" key="15">
    <source>
        <dbReference type="PROSITE" id="PS51533"/>
    </source>
</evidence>
<feature type="compositionally biased region" description="Low complexity" evidence="14">
    <location>
        <begin position="268"/>
        <end position="284"/>
    </location>
</feature>
<dbReference type="PROSITE" id="PS51533">
    <property type="entry name" value="ADD"/>
    <property type="match status" value="1"/>
</dbReference>
<comment type="similarity">
    <text evidence="2">Belongs to the SNF2/RAD54 helicase family.</text>
</comment>
<evidence type="ECO:0000256" key="2">
    <source>
        <dbReference type="ARBA" id="ARBA00007025"/>
    </source>
</evidence>
<keyword evidence="10" id="KW-0238">DNA-binding</keyword>
<dbReference type="GO" id="GO:0010468">
    <property type="term" value="P:regulation of gene expression"/>
    <property type="evidence" value="ECO:0007669"/>
    <property type="project" value="UniProtKB-ARBA"/>
</dbReference>
<dbReference type="GO" id="GO:0006338">
    <property type="term" value="P:chromatin remodeling"/>
    <property type="evidence" value="ECO:0007669"/>
    <property type="project" value="TreeGrafter"/>
</dbReference>
<feature type="compositionally biased region" description="Low complexity" evidence="14">
    <location>
        <begin position="568"/>
        <end position="589"/>
    </location>
</feature>
<keyword evidence="4" id="KW-0547">Nucleotide-binding</keyword>
<keyword evidence="3" id="KW-0479">Metal-binding</keyword>
<evidence type="ECO:0000256" key="7">
    <source>
        <dbReference type="ARBA" id="ARBA00022801"/>
    </source>
</evidence>
<reference evidence="16" key="2">
    <citation type="submission" date="2020-05" db="UniProtKB">
        <authorList>
            <consortium name="EnsemblMetazoa"/>
        </authorList>
    </citation>
    <scope>IDENTIFICATION</scope>
    <source>
        <strain evidence="16">Epiroticus2</strain>
    </source>
</reference>
<dbReference type="VEuPathDB" id="VectorBase:AEPI002666"/>
<dbReference type="InterPro" id="IPR025766">
    <property type="entry name" value="ADD"/>
</dbReference>
<dbReference type="InterPro" id="IPR052131">
    <property type="entry name" value="ATRX_domain-containing"/>
</dbReference>
<dbReference type="EnsemblMetazoa" id="AEPI002666-RA">
    <property type="protein sequence ID" value="AEPI002666-PA"/>
    <property type="gene ID" value="AEPI002666"/>
</dbReference>
<reference evidence="17" key="1">
    <citation type="submission" date="2013-03" db="EMBL/GenBank/DDBJ databases">
        <title>The Genome Sequence of Anopheles epiroticus epiroticus2.</title>
        <authorList>
            <consortium name="The Broad Institute Genomics Platform"/>
            <person name="Neafsey D.E."/>
            <person name="Howell P."/>
            <person name="Walker B."/>
            <person name="Young S.K."/>
            <person name="Zeng Q."/>
            <person name="Gargeya S."/>
            <person name="Fitzgerald M."/>
            <person name="Haas B."/>
            <person name="Abouelleil A."/>
            <person name="Allen A.W."/>
            <person name="Alvarado L."/>
            <person name="Arachchi H.M."/>
            <person name="Berlin A.M."/>
            <person name="Chapman S.B."/>
            <person name="Gainer-Dewar J."/>
            <person name="Goldberg J."/>
            <person name="Griggs A."/>
            <person name="Gujja S."/>
            <person name="Hansen M."/>
            <person name="Howarth C."/>
            <person name="Imamovic A."/>
            <person name="Ireland A."/>
            <person name="Larimer J."/>
            <person name="McCowan C."/>
            <person name="Murphy C."/>
            <person name="Pearson M."/>
            <person name="Poon T.W."/>
            <person name="Priest M."/>
            <person name="Roberts A."/>
            <person name="Saif S."/>
            <person name="Shea T."/>
            <person name="Sisk P."/>
            <person name="Sykes S."/>
            <person name="Wortman J."/>
            <person name="Nusbaum C."/>
            <person name="Birren B."/>
        </authorList>
    </citation>
    <scope>NUCLEOTIDE SEQUENCE [LARGE SCALE GENOMIC DNA]</scope>
    <source>
        <strain evidence="17">Epiroticus2</strain>
    </source>
</reference>
<dbReference type="Gene3D" id="3.30.40.10">
    <property type="entry name" value="Zinc/RING finger domain, C3HC4 (zinc finger)"/>
    <property type="match status" value="1"/>
</dbReference>
<feature type="region of interest" description="Disordered" evidence="14">
    <location>
        <begin position="568"/>
        <end position="600"/>
    </location>
</feature>
<keyword evidence="8" id="KW-0862">Zinc</keyword>
<feature type="region of interest" description="Disordered" evidence="14">
    <location>
        <begin position="818"/>
        <end position="864"/>
    </location>
</feature>
<protein>
    <recommendedName>
        <fullName evidence="15">PHD-type domain-containing protein</fullName>
    </recommendedName>
</protein>
<dbReference type="GO" id="GO:0031490">
    <property type="term" value="F:chromatin DNA binding"/>
    <property type="evidence" value="ECO:0007669"/>
    <property type="project" value="TreeGrafter"/>
</dbReference>
<feature type="region of interest" description="Disordered" evidence="14">
    <location>
        <begin position="909"/>
        <end position="982"/>
    </location>
</feature>
<dbReference type="GO" id="GO:0031297">
    <property type="term" value="P:replication fork processing"/>
    <property type="evidence" value="ECO:0007669"/>
    <property type="project" value="TreeGrafter"/>
</dbReference>
<feature type="compositionally biased region" description="Polar residues" evidence="14">
    <location>
        <begin position="842"/>
        <end position="864"/>
    </location>
</feature>
<dbReference type="GO" id="GO:0016787">
    <property type="term" value="F:hydrolase activity"/>
    <property type="evidence" value="ECO:0007669"/>
    <property type="project" value="UniProtKB-KW"/>
</dbReference>
<dbReference type="GO" id="GO:0005524">
    <property type="term" value="F:ATP binding"/>
    <property type="evidence" value="ECO:0007669"/>
    <property type="project" value="UniProtKB-KW"/>
</dbReference>
<evidence type="ECO:0000256" key="13">
    <source>
        <dbReference type="ARBA" id="ARBA00047995"/>
    </source>
</evidence>
<feature type="compositionally biased region" description="Polar residues" evidence="14">
    <location>
        <begin position="956"/>
        <end position="965"/>
    </location>
</feature>
<keyword evidence="17" id="KW-1185">Reference proteome</keyword>
<evidence type="ECO:0000256" key="5">
    <source>
        <dbReference type="ARBA" id="ARBA00022763"/>
    </source>
</evidence>
<evidence type="ECO:0000313" key="17">
    <source>
        <dbReference type="Proteomes" id="UP000075885"/>
    </source>
</evidence>
<dbReference type="STRING" id="199890.A0A182P6W6"/>
<evidence type="ECO:0000256" key="14">
    <source>
        <dbReference type="SAM" id="MobiDB-lite"/>
    </source>
</evidence>
<feature type="compositionally biased region" description="Low complexity" evidence="14">
    <location>
        <begin position="199"/>
        <end position="213"/>
    </location>
</feature>
<dbReference type="InterPro" id="IPR041430">
    <property type="entry name" value="ADD_ATRX"/>
</dbReference>
<dbReference type="GO" id="GO:0006281">
    <property type="term" value="P:DNA repair"/>
    <property type="evidence" value="ECO:0007669"/>
    <property type="project" value="UniProtKB-KW"/>
</dbReference>
<evidence type="ECO:0000256" key="1">
    <source>
        <dbReference type="ARBA" id="ARBA00004123"/>
    </source>
</evidence>
<comment type="subcellular location">
    <subcellularLocation>
        <location evidence="1">Nucleus</location>
    </subcellularLocation>
</comment>
<dbReference type="PANTHER" id="PTHR46357">
    <property type="entry name" value="TRANSCRIPTIONAL REGULATOR ATRX"/>
    <property type="match status" value="1"/>
</dbReference>
<dbReference type="Pfam" id="PF17981">
    <property type="entry name" value="ADD_ATRX"/>
    <property type="match status" value="1"/>
</dbReference>
<dbReference type="InterPro" id="IPR013083">
    <property type="entry name" value="Znf_RING/FYVE/PHD"/>
</dbReference>
<proteinExistence type="inferred from homology"/>
<evidence type="ECO:0000256" key="8">
    <source>
        <dbReference type="ARBA" id="ARBA00022833"/>
    </source>
</evidence>
<sequence>MPAEFYDEDGFRLSFESDTNPDERQYFMRAFPNVSKIAERKIHCTTCNTHIGTAPVSEAIIRMHPVLRVTHCRSCHAFYNSGEFDKGEDGSELYCRWCGQGGEVFCCSKCPYVFCKSCIVRNLSRACVQDIVRNENWHCFSCSPRIMWHLRAQHWALANYIEKQKKEIKNQQLTGSSISALMKQDRTNCCPGKGVNRFKSTTPTQPTTPSATKKATKRSYGEVGDQRNDSIDDVNKLEPIVSIPPLPQALIGAVKGDLQPEVPKAAKAGTSSATPSVSSSSSTGKPGGVAKKKQKSVSIDESTQSTTTARAPQAKKKRNNEVVCTPDIMSMLSNDTPASGTVSQRPPIVAVGTKALIPIAPKPSPSYVEQTGVSPMLQPVNNSSVITAKMNVAKQRAILHHTIPRNMAMNVPPNQELTQQTVRVSSTVSRQSGASQPLYHSFDGYQVDLHAASQQSTYRLPNGKLILVRKQVTDVNAPNAQVVGAVAGEQQQHQPQLGPMPPTNVMPISNAIPTNRVLHNNNMALQPQPPQQTMIIRNGQDQVLRRVPQAQVQKQQVLHQQQRAQLNLQHQTQARDQFQQQFQRTQQRAPGPRTPSQRMVQQLQHQLLLQQQQQQELQQQLPPQQGISPPVRVAQSGVIYLANNAPTVVPAQTAGQISTAAPPGASNNAQPAVLTALRAMVNGPHEDTPLGNARKDFEAKMLAGAEICHHILSKIYSLTNSNPFKNIRNLRDLKELFIHLSYLMTYGIGRFKTLHERCVDDVKKMGFTKESDFVMMGERINNRNPEDDNSEDDDDCEIIEQNTTVIEVDSDEEAAAAAAAVAGATPEKEIAANGDSPGLAKKSNQPEVSKPTAASTSDGNSNTLTVGDIVVTWKVTEVNENTSAQTEQTESRDVQDAVAGEVAASLKKTVSTTGAESNENNATLAGEKDKSVEGTAQITKDLSADDETTKAMKATDASNPATNATAGGEHVANKPTATQTRK</sequence>
<keyword evidence="9" id="KW-0067">ATP-binding</keyword>
<dbReference type="SUPFAM" id="SSF57903">
    <property type="entry name" value="FYVE/PHD zinc finger"/>
    <property type="match status" value="1"/>
</dbReference>
<evidence type="ECO:0000256" key="3">
    <source>
        <dbReference type="ARBA" id="ARBA00022723"/>
    </source>
</evidence>
<feature type="region of interest" description="Disordered" evidence="14">
    <location>
        <begin position="195"/>
        <end position="231"/>
    </location>
</feature>
<keyword evidence="7" id="KW-0378">Hydrolase</keyword>
<evidence type="ECO:0000256" key="9">
    <source>
        <dbReference type="ARBA" id="ARBA00022840"/>
    </source>
</evidence>
<evidence type="ECO:0000256" key="4">
    <source>
        <dbReference type="ARBA" id="ARBA00022741"/>
    </source>
</evidence>
<dbReference type="CDD" id="cd11726">
    <property type="entry name" value="ADDz_ATRX"/>
    <property type="match status" value="1"/>
</dbReference>
<accession>A0A182P6W6</accession>